<keyword evidence="11" id="KW-0998">Cell outer membrane</keyword>
<dbReference type="GO" id="GO:0005886">
    <property type="term" value="C:plasma membrane"/>
    <property type="evidence" value="ECO:0007669"/>
    <property type="project" value="UniProtKB-SubCell"/>
</dbReference>
<evidence type="ECO:0000259" key="13">
    <source>
        <dbReference type="Pfam" id="PF12019"/>
    </source>
</evidence>
<dbReference type="GO" id="GO:0042597">
    <property type="term" value="C:periplasmic space"/>
    <property type="evidence" value="ECO:0007669"/>
    <property type="project" value="UniProtKB-SubCell"/>
</dbReference>
<dbReference type="NCBIfam" id="TIGR02532">
    <property type="entry name" value="IV_pilin_GFxxxE"/>
    <property type="match status" value="1"/>
</dbReference>
<dbReference type="Pfam" id="PF12019">
    <property type="entry name" value="GspH"/>
    <property type="match status" value="1"/>
</dbReference>
<feature type="transmembrane region" description="Helical" evidence="12">
    <location>
        <begin position="12"/>
        <end position="35"/>
    </location>
</feature>
<evidence type="ECO:0000256" key="5">
    <source>
        <dbReference type="ARBA" id="ARBA00022481"/>
    </source>
</evidence>
<feature type="domain" description="General secretion pathway GspH" evidence="13">
    <location>
        <begin position="48"/>
        <end position="147"/>
    </location>
</feature>
<dbReference type="SUPFAM" id="SSF54523">
    <property type="entry name" value="Pili subunits"/>
    <property type="match status" value="1"/>
</dbReference>
<reference evidence="14 15" key="1">
    <citation type="submission" date="2019-07" db="EMBL/GenBank/DDBJ databases">
        <title>Whole genome shotgun sequence of Oceanithermus desulfurans NBRC 100063.</title>
        <authorList>
            <person name="Hosoyama A."/>
            <person name="Uohara A."/>
            <person name="Ohji S."/>
            <person name="Ichikawa N."/>
        </authorList>
    </citation>
    <scope>NUCLEOTIDE SEQUENCE [LARGE SCALE GENOMIC DNA]</scope>
    <source>
        <strain evidence="14 15">NBRC 100063</strain>
    </source>
</reference>
<evidence type="ECO:0000256" key="1">
    <source>
        <dbReference type="ARBA" id="ARBA00004203"/>
    </source>
</evidence>
<dbReference type="InterPro" id="IPR045584">
    <property type="entry name" value="Pilin-like"/>
</dbReference>
<keyword evidence="8" id="KW-0574">Periplasm</keyword>
<dbReference type="Gene3D" id="3.30.700.10">
    <property type="entry name" value="Glycoprotein, Type 4 Pilin"/>
    <property type="match status" value="1"/>
</dbReference>
<dbReference type="GO" id="GO:0009279">
    <property type="term" value="C:cell outer membrane"/>
    <property type="evidence" value="ECO:0007669"/>
    <property type="project" value="UniProtKB-SubCell"/>
</dbReference>
<keyword evidence="6" id="KW-0997">Cell inner membrane</keyword>
<keyword evidence="5" id="KW-0488">Methylation</keyword>
<keyword evidence="4" id="KW-1003">Cell membrane</keyword>
<protein>
    <recommendedName>
        <fullName evidence="13">General secretion pathway GspH domain-containing protein</fullName>
    </recommendedName>
</protein>
<dbReference type="AlphaFoldDB" id="A0A511RGE5"/>
<dbReference type="InterPro" id="IPR022346">
    <property type="entry name" value="T2SS_GspH"/>
</dbReference>
<organism evidence="14 15">
    <name type="scientific">Oceanithermus desulfurans NBRC 100063</name>
    <dbReference type="NCBI Taxonomy" id="1227550"/>
    <lineage>
        <taxon>Bacteria</taxon>
        <taxon>Thermotogati</taxon>
        <taxon>Deinococcota</taxon>
        <taxon>Deinococci</taxon>
        <taxon>Thermales</taxon>
        <taxon>Thermaceae</taxon>
        <taxon>Oceanithermus</taxon>
    </lineage>
</organism>
<dbReference type="InterPro" id="IPR012902">
    <property type="entry name" value="N_methyl_site"/>
</dbReference>
<sequence length="154" mass="16568">MSKKTAFTPNGFTLIELLIVLAVLATLMSIVAVSFGSARQRLDLEGVAHRVAQDLQSCRTLAVSKSGFCRLSFNSRGYDLEFSADGTNWATRRSYTVPARVTPGWSAGEAIVFDSRGFGSFPASPDPYRITLSNGSSQVDVVPSMTGAARVVKR</sequence>
<gene>
    <name evidence="14" type="ORF">ODE01S_01490</name>
</gene>
<evidence type="ECO:0000256" key="9">
    <source>
        <dbReference type="ARBA" id="ARBA00022989"/>
    </source>
</evidence>
<evidence type="ECO:0000256" key="12">
    <source>
        <dbReference type="SAM" id="Phobius"/>
    </source>
</evidence>
<proteinExistence type="predicted"/>
<evidence type="ECO:0000313" key="14">
    <source>
        <dbReference type="EMBL" id="GEM88715.1"/>
    </source>
</evidence>
<accession>A0A511RGE5</accession>
<dbReference type="Proteomes" id="UP000321827">
    <property type="component" value="Unassembled WGS sequence"/>
</dbReference>
<evidence type="ECO:0000256" key="8">
    <source>
        <dbReference type="ARBA" id="ARBA00022764"/>
    </source>
</evidence>
<evidence type="ECO:0000313" key="15">
    <source>
        <dbReference type="Proteomes" id="UP000321827"/>
    </source>
</evidence>
<dbReference type="Pfam" id="PF07963">
    <property type="entry name" value="N_methyl"/>
    <property type="match status" value="1"/>
</dbReference>
<dbReference type="GO" id="GO:0015627">
    <property type="term" value="C:type II protein secretion system complex"/>
    <property type="evidence" value="ECO:0007669"/>
    <property type="project" value="InterPro"/>
</dbReference>
<keyword evidence="10 12" id="KW-0472">Membrane</keyword>
<dbReference type="GO" id="GO:0015628">
    <property type="term" value="P:protein secretion by the type II secretion system"/>
    <property type="evidence" value="ECO:0007669"/>
    <property type="project" value="InterPro"/>
</dbReference>
<evidence type="ECO:0000256" key="10">
    <source>
        <dbReference type="ARBA" id="ARBA00023136"/>
    </source>
</evidence>
<name>A0A511RGE5_9DEIN</name>
<evidence type="ECO:0000256" key="2">
    <source>
        <dbReference type="ARBA" id="ARBA00004377"/>
    </source>
</evidence>
<comment type="subcellular location">
    <subcellularLocation>
        <location evidence="2">Cell inner membrane</location>
        <topology evidence="2">Single-pass membrane protein</topology>
    </subcellularLocation>
    <subcellularLocation>
        <location evidence="1">Cell outer membrane</location>
        <topology evidence="1">Single-pass membrane protein</topology>
    </subcellularLocation>
    <subcellularLocation>
        <location evidence="3">Periplasm</location>
    </subcellularLocation>
</comment>
<comment type="caution">
    <text evidence="14">The sequence shown here is derived from an EMBL/GenBank/DDBJ whole genome shotgun (WGS) entry which is preliminary data.</text>
</comment>
<evidence type="ECO:0000256" key="11">
    <source>
        <dbReference type="ARBA" id="ARBA00023237"/>
    </source>
</evidence>
<evidence type="ECO:0000256" key="6">
    <source>
        <dbReference type="ARBA" id="ARBA00022519"/>
    </source>
</evidence>
<dbReference type="EMBL" id="BJXN01000001">
    <property type="protein sequence ID" value="GEM88715.1"/>
    <property type="molecule type" value="Genomic_DNA"/>
</dbReference>
<dbReference type="RefSeq" id="WP_147144844.1">
    <property type="nucleotide sequence ID" value="NZ_BJXN01000001.1"/>
</dbReference>
<keyword evidence="7 12" id="KW-0812">Transmembrane</keyword>
<keyword evidence="9 12" id="KW-1133">Transmembrane helix</keyword>
<evidence type="ECO:0000256" key="4">
    <source>
        <dbReference type="ARBA" id="ARBA00022475"/>
    </source>
</evidence>
<dbReference type="OrthoDB" id="9830276at2"/>
<evidence type="ECO:0000256" key="7">
    <source>
        <dbReference type="ARBA" id="ARBA00022692"/>
    </source>
</evidence>
<evidence type="ECO:0000256" key="3">
    <source>
        <dbReference type="ARBA" id="ARBA00004418"/>
    </source>
</evidence>